<name>A0ABT2CRN1_9ACTN</name>
<proteinExistence type="predicted"/>
<evidence type="ECO:0000313" key="2">
    <source>
        <dbReference type="Proteomes" id="UP001431313"/>
    </source>
</evidence>
<organism evidence="1 2">
    <name type="scientific">Streptomyces pyxinae</name>
    <dbReference type="NCBI Taxonomy" id="2970734"/>
    <lineage>
        <taxon>Bacteria</taxon>
        <taxon>Bacillati</taxon>
        <taxon>Actinomycetota</taxon>
        <taxon>Actinomycetes</taxon>
        <taxon>Kitasatosporales</taxon>
        <taxon>Streptomycetaceae</taxon>
        <taxon>Streptomyces</taxon>
    </lineage>
</organism>
<sequence>MCGENSPSEQASSPLPALGTLLVDVVRERVGEFRGEWCGQWALRPLGGGTEWTADPAEVQVASPEQRIRAKTAYANARSRGEVL</sequence>
<comment type="caution">
    <text evidence="1">The sequence shown here is derived from an EMBL/GenBank/DDBJ whole genome shotgun (WGS) entry which is preliminary data.</text>
</comment>
<evidence type="ECO:0000313" key="1">
    <source>
        <dbReference type="EMBL" id="MCS0639361.1"/>
    </source>
</evidence>
<protein>
    <submittedName>
        <fullName evidence="1">Uncharacterized protein</fullName>
    </submittedName>
</protein>
<keyword evidence="2" id="KW-1185">Reference proteome</keyword>
<reference evidence="1" key="1">
    <citation type="submission" date="2022-08" db="EMBL/GenBank/DDBJ databases">
        <authorList>
            <person name="Somphong A."/>
            <person name="Phongsopitanun W."/>
        </authorList>
    </citation>
    <scope>NUCLEOTIDE SEQUENCE</scope>
    <source>
        <strain evidence="1">LP05-1</strain>
    </source>
</reference>
<gene>
    <name evidence="1" type="ORF">NX801_27730</name>
</gene>
<dbReference type="Proteomes" id="UP001431313">
    <property type="component" value="Unassembled WGS sequence"/>
</dbReference>
<accession>A0ABT2CRN1</accession>
<dbReference type="EMBL" id="JANUGQ010000034">
    <property type="protein sequence ID" value="MCS0639361.1"/>
    <property type="molecule type" value="Genomic_DNA"/>
</dbReference>